<organism evidence="1">
    <name type="scientific">Oryza meridionalis</name>
    <dbReference type="NCBI Taxonomy" id="40149"/>
    <lineage>
        <taxon>Eukaryota</taxon>
        <taxon>Viridiplantae</taxon>
        <taxon>Streptophyta</taxon>
        <taxon>Embryophyta</taxon>
        <taxon>Tracheophyta</taxon>
        <taxon>Spermatophyta</taxon>
        <taxon>Magnoliopsida</taxon>
        <taxon>Liliopsida</taxon>
        <taxon>Poales</taxon>
        <taxon>Poaceae</taxon>
        <taxon>BOP clade</taxon>
        <taxon>Oryzoideae</taxon>
        <taxon>Oryzeae</taxon>
        <taxon>Oryzinae</taxon>
        <taxon>Oryza</taxon>
    </lineage>
</organism>
<keyword evidence="2" id="KW-1185">Reference proteome</keyword>
<protein>
    <submittedName>
        <fullName evidence="1">Uncharacterized protein</fullName>
    </submittedName>
</protein>
<dbReference type="eggNOG" id="KOG1192">
    <property type="taxonomic scope" value="Eukaryota"/>
</dbReference>
<reference evidence="1" key="1">
    <citation type="submission" date="2015-04" db="UniProtKB">
        <authorList>
            <consortium name="EnsemblPlants"/>
        </authorList>
    </citation>
    <scope>IDENTIFICATION</scope>
</reference>
<evidence type="ECO:0000313" key="2">
    <source>
        <dbReference type="Proteomes" id="UP000008021"/>
    </source>
</evidence>
<dbReference type="STRING" id="40149.A0A0E0D549"/>
<dbReference type="SUPFAM" id="SSF53756">
    <property type="entry name" value="UDP-Glycosyltransferase/glycogen phosphorylase"/>
    <property type="match status" value="1"/>
</dbReference>
<dbReference type="Proteomes" id="UP000008021">
    <property type="component" value="Chromosome 3"/>
</dbReference>
<dbReference type="Gramene" id="OMERI03G27190.1">
    <property type="protein sequence ID" value="OMERI03G27190.1"/>
    <property type="gene ID" value="OMERI03G27190"/>
</dbReference>
<sequence length="118" mass="12484">MDSGYSAAAATAGGGMHVVICPLLAFGHLLPCLDLAQRLVSRGHHVSFVSTPRNISRLPPVRPALAPLVSLVALPLPRVEGHPDGSESTHDVPHDRPDMVELHLRALLTGLPRPSMIG</sequence>
<dbReference type="EnsemblPlants" id="OMERI03G27190.1">
    <property type="protein sequence ID" value="OMERI03G27190.1"/>
    <property type="gene ID" value="OMERI03G27190"/>
</dbReference>
<name>A0A0E0D549_9ORYZ</name>
<proteinExistence type="predicted"/>
<dbReference type="Gene3D" id="3.40.50.2000">
    <property type="entry name" value="Glycogen Phosphorylase B"/>
    <property type="match status" value="1"/>
</dbReference>
<dbReference type="AlphaFoldDB" id="A0A0E0D549"/>
<dbReference type="HOGENOM" id="CLU_159607_0_0_1"/>
<accession>A0A0E0D549</accession>
<evidence type="ECO:0000313" key="1">
    <source>
        <dbReference type="EnsemblPlants" id="OMERI03G27190.1"/>
    </source>
</evidence>
<reference evidence="1" key="2">
    <citation type="submission" date="2018-05" db="EMBL/GenBank/DDBJ databases">
        <title>OmerRS3 (Oryza meridionalis Reference Sequence Version 3).</title>
        <authorList>
            <person name="Zhang J."/>
            <person name="Kudrna D."/>
            <person name="Lee S."/>
            <person name="Talag J."/>
            <person name="Welchert J."/>
            <person name="Wing R.A."/>
        </authorList>
    </citation>
    <scope>NUCLEOTIDE SEQUENCE [LARGE SCALE GENOMIC DNA]</scope>
    <source>
        <strain evidence="1">cv. OR44</strain>
    </source>
</reference>